<comment type="caution">
    <text evidence="2">The sequence shown here is derived from an EMBL/GenBank/DDBJ whole genome shotgun (WGS) entry which is preliminary data.</text>
</comment>
<evidence type="ECO:0000256" key="1">
    <source>
        <dbReference type="SAM" id="MobiDB-lite"/>
    </source>
</evidence>
<name>A0A8S3XCI9_PARAO</name>
<keyword evidence="3" id="KW-1185">Reference proteome</keyword>
<dbReference type="OrthoDB" id="6136790at2759"/>
<reference evidence="2" key="1">
    <citation type="submission" date="2021-04" db="EMBL/GenBank/DDBJ databases">
        <authorList>
            <person name="Tunstrom K."/>
        </authorList>
    </citation>
    <scope>NUCLEOTIDE SEQUENCE</scope>
</reference>
<evidence type="ECO:0000313" key="3">
    <source>
        <dbReference type="Proteomes" id="UP000691718"/>
    </source>
</evidence>
<feature type="region of interest" description="Disordered" evidence="1">
    <location>
        <begin position="103"/>
        <end position="137"/>
    </location>
</feature>
<dbReference type="EMBL" id="CAJQZP010001124">
    <property type="protein sequence ID" value="CAG5017319.1"/>
    <property type="molecule type" value="Genomic_DNA"/>
</dbReference>
<protein>
    <submittedName>
        <fullName evidence="2">(apollo) hypothetical protein</fullName>
    </submittedName>
</protein>
<gene>
    <name evidence="2" type="ORF">PAPOLLO_LOCUS16651</name>
</gene>
<feature type="compositionally biased region" description="Polar residues" evidence="1">
    <location>
        <begin position="115"/>
        <end position="132"/>
    </location>
</feature>
<proteinExistence type="predicted"/>
<accession>A0A8S3XCI9</accession>
<sequence length="462" mass="51990">MDMYPIDSKVMDINKSILTNIAVDTDSDIDESPKRPFKEDESLQNISDGFFDKNAVLADEVIEYLIEDLDVSAMKTNEYQLTSQDKSPCSVYSRSVTAVHSQSENVYFDNRDSPSKLSDTPTPSEYNSFTSSPPRPLSELDQNICLINSGRPSSMSLISNCQSSISNTSDASSVVEASRECSTPSSLNGRKRRKHQSRNGKLQPTKHLKPACVICKFNCSVKISHEDRKLIFDRFWDLCDHEKQWVFIGKYTKRCMKRRITTENDSKRQHSVNYTLPINLKETSPRTAKELNMPRFWRSKQLVSLCVEDQQQSIHHLAMELEEESSSILFPSPPPPAPSIIIQAVDEGEHADVGMSTFTDLTNMICTTNAELASGITGTTQSLITTTTANISITSDSCLEIQNDNEANITNTPVPANVMLQLNEQTGYFEPLFEKENICTSIPQNEEEVALSENRKERRLKN</sequence>
<feature type="compositionally biased region" description="Basic residues" evidence="1">
    <location>
        <begin position="189"/>
        <end position="203"/>
    </location>
</feature>
<dbReference type="Proteomes" id="UP000691718">
    <property type="component" value="Unassembled WGS sequence"/>
</dbReference>
<dbReference type="AlphaFoldDB" id="A0A8S3XCI9"/>
<feature type="region of interest" description="Disordered" evidence="1">
    <location>
        <begin position="177"/>
        <end position="203"/>
    </location>
</feature>
<evidence type="ECO:0000313" key="2">
    <source>
        <dbReference type="EMBL" id="CAG5017319.1"/>
    </source>
</evidence>
<organism evidence="2 3">
    <name type="scientific">Parnassius apollo</name>
    <name type="common">Apollo butterfly</name>
    <name type="synonym">Papilio apollo</name>
    <dbReference type="NCBI Taxonomy" id="110799"/>
    <lineage>
        <taxon>Eukaryota</taxon>
        <taxon>Metazoa</taxon>
        <taxon>Ecdysozoa</taxon>
        <taxon>Arthropoda</taxon>
        <taxon>Hexapoda</taxon>
        <taxon>Insecta</taxon>
        <taxon>Pterygota</taxon>
        <taxon>Neoptera</taxon>
        <taxon>Endopterygota</taxon>
        <taxon>Lepidoptera</taxon>
        <taxon>Glossata</taxon>
        <taxon>Ditrysia</taxon>
        <taxon>Papilionoidea</taxon>
        <taxon>Papilionidae</taxon>
        <taxon>Parnassiinae</taxon>
        <taxon>Parnassini</taxon>
        <taxon>Parnassius</taxon>
        <taxon>Parnassius</taxon>
    </lineage>
</organism>